<sequence length="1349" mass="146040">MDNAVTQRVLQALELVYGANTPIDQRRAAEVVCQQLKDDGEAPAYGLHLCTPANGYNATARHFGLQLLEHSIKQRWTGGKSKSKTQTQTKLTLDDGIQLRDRLWDLIALGCQANTMEPQYIREKQVTVMVMLIIRIWPSMHWTDLSAQLMHLYSMSEAHREMSLRIWRTLGEEMFVYDRDATATVRKHDLTNGIVGALLPTAVVTEMYPNGYRLTTDLPDPKAPGASAGGKRAVAIMVEPGNDDGWLLRWIQHACEVAQQLGQQQSAEAQLVSLVDTVSTFMEWVPIKALAATQLVPRLAVLLRTSSDQVRLRVTNVLEILSRRSSGVIDERDVVLHQFAQAEAGSALAAMAQAYASTLAPAVDDAWADAGEALATAKALALASSNLVTVHWARKKLEANNLAAPQLLLELLMALARDPRYTVAAQALNSWAAIIRHPTLNKLPAVVATFQTLTEHTTKTLFGVCHHAALVLKRGGVEAAGISDDEADLFESPADLRAFLNNEVRGRLLAIIRSMCNIDPAGFVGWIMPSLLPVFAPASPTPVVEAAFMIVDSILSTLDDFEQRALADGEGDSVMEQIAQARAPCYQLGHQVVQFATADTALVTRQLQTLPSFAFLLRPAAMAAGDEPRALLFTVLQKCVSHLKFDPAIGDVRELRAVARRSTAALVRLAVAIPDSLMLIYGDLSQLVQSRLADAQVAGTVKGYLSEFQLALVAGASCSLPQRKEFTRPIVQPIIDTLREFTPAMQSPADFVSFLGLPALDQACTAQGISPAARQELDAARDRRNRLSHVLATLQICLQRTLGHAAGGLSLVGVWSDYVEDLAPALLLLVRCLHALWNPAHWRPMPWQSAQAQSALFGVLEMSAAERQIIVSGAYDAAGDSTQTAAAADPLAAEARAVHNALGTFRDHAYRCLGRLMNLPELFNAARMPGLASNFTGCLFADAEALAPRHWRFLLTEVAKPALEAVGNWPGCAGPDQGADAIAQFVPAWLAPLFDFCTQKLSDEWAVVLAGNQHATGDSVDDDIVREKMLRDWTRAWSHVISDLLTAVSLSFPDATRIEHDLMSSARVTLIASVPDAADNKHTVPANRALGAFILKSPSAMLAKTLTAALRVLQFAKDTQAATRVLAALSMLAPSLALVALVPQYMPPSPAHASTVSAYTSRIIPSSLGCETTSDALLSWLATDLVSTLVGLLCDPHLVDLQDHSLSALADIIYFSASMAMRMPVQWSFRGSSGASETGDPGIALRQALLRALLQLIPQPLSAEELEQTIEQVAVEPEGKRRRALMRVALQPALAVEKSQMFGAEKNKPGKALSGPSVNVSTSWTNRSAGQSDSLLDNDDQFDLSEMMP</sequence>
<evidence type="ECO:0000313" key="2">
    <source>
        <dbReference type="Proteomes" id="UP001150581"/>
    </source>
</evidence>
<organism evidence="1 2">
    <name type="scientific">Kickxella alabastrina</name>
    <dbReference type="NCBI Taxonomy" id="61397"/>
    <lineage>
        <taxon>Eukaryota</taxon>
        <taxon>Fungi</taxon>
        <taxon>Fungi incertae sedis</taxon>
        <taxon>Zoopagomycota</taxon>
        <taxon>Kickxellomycotina</taxon>
        <taxon>Kickxellomycetes</taxon>
        <taxon>Kickxellales</taxon>
        <taxon>Kickxellaceae</taxon>
        <taxon>Kickxella</taxon>
    </lineage>
</organism>
<comment type="caution">
    <text evidence="1">The sequence shown here is derived from an EMBL/GenBank/DDBJ whole genome shotgun (WGS) entry which is preliminary data.</text>
</comment>
<accession>A0ACC1IWX9</accession>
<dbReference type="Proteomes" id="UP001150581">
    <property type="component" value="Unassembled WGS sequence"/>
</dbReference>
<protein>
    <submittedName>
        <fullName evidence="1">Karyopherin</fullName>
    </submittedName>
</protein>
<name>A0ACC1IWX9_9FUNG</name>
<gene>
    <name evidence="1" type="primary">MSN5</name>
    <name evidence="1" type="ORF">LPJ66_000174</name>
</gene>
<reference evidence="1" key="1">
    <citation type="submission" date="2022-07" db="EMBL/GenBank/DDBJ databases">
        <title>Phylogenomic reconstructions and comparative analyses of Kickxellomycotina fungi.</title>
        <authorList>
            <person name="Reynolds N.K."/>
            <person name="Stajich J.E."/>
            <person name="Barry K."/>
            <person name="Grigoriev I.V."/>
            <person name="Crous P."/>
            <person name="Smith M.E."/>
        </authorList>
    </citation>
    <scope>NUCLEOTIDE SEQUENCE</scope>
    <source>
        <strain evidence="1">Benny 63K</strain>
    </source>
</reference>
<keyword evidence="2" id="KW-1185">Reference proteome</keyword>
<dbReference type="EMBL" id="JANBPG010000003">
    <property type="protein sequence ID" value="KAJ1902287.1"/>
    <property type="molecule type" value="Genomic_DNA"/>
</dbReference>
<evidence type="ECO:0000313" key="1">
    <source>
        <dbReference type="EMBL" id="KAJ1902287.1"/>
    </source>
</evidence>
<proteinExistence type="predicted"/>